<dbReference type="HAMAP" id="MF_00847">
    <property type="entry name" value="EttA"/>
    <property type="match status" value="1"/>
</dbReference>
<organism evidence="14 15">
    <name type="scientific">Cecembia rubra</name>
    <dbReference type="NCBI Taxonomy" id="1485585"/>
    <lineage>
        <taxon>Bacteria</taxon>
        <taxon>Pseudomonadati</taxon>
        <taxon>Bacteroidota</taxon>
        <taxon>Cytophagia</taxon>
        <taxon>Cytophagales</taxon>
        <taxon>Cyclobacteriaceae</taxon>
        <taxon>Cecembia</taxon>
    </lineage>
</organism>
<evidence type="ECO:0000259" key="13">
    <source>
        <dbReference type="PROSITE" id="PS50893"/>
    </source>
</evidence>
<keyword evidence="5 12" id="KW-0677">Repeat</keyword>
<keyword evidence="9 12" id="KW-0810">Translation regulation</keyword>
<keyword evidence="15" id="KW-1185">Reference proteome</keyword>
<dbReference type="SUPFAM" id="SSF52540">
    <property type="entry name" value="P-loop containing nucleoside triphosphate hydrolases"/>
    <property type="match status" value="2"/>
</dbReference>
<evidence type="ECO:0000256" key="9">
    <source>
        <dbReference type="ARBA" id="ARBA00022845"/>
    </source>
</evidence>
<dbReference type="PANTHER" id="PTHR43858:SF1">
    <property type="entry name" value="ABC TRANSPORTER-RELATED PROTEIN"/>
    <property type="match status" value="1"/>
</dbReference>
<dbReference type="GO" id="GO:0000049">
    <property type="term" value="F:tRNA binding"/>
    <property type="evidence" value="ECO:0007669"/>
    <property type="project" value="UniProtKB-UniRule"/>
</dbReference>
<comment type="caution">
    <text evidence="12">Lacks conserved residue(s) required for the propagation of feature annotation.</text>
</comment>
<keyword evidence="3 12" id="KW-0820">tRNA-binding</keyword>
<dbReference type="GO" id="GO:0005524">
    <property type="term" value="F:ATP binding"/>
    <property type="evidence" value="ECO:0007669"/>
    <property type="project" value="UniProtKB-UniRule"/>
</dbReference>
<reference evidence="14 15" key="1">
    <citation type="submission" date="2018-03" db="EMBL/GenBank/DDBJ databases">
        <title>Genomic Encyclopedia of Archaeal and Bacterial Type Strains, Phase II (KMG-II): from individual species to whole genera.</title>
        <authorList>
            <person name="Goeker M."/>
        </authorList>
    </citation>
    <scope>NUCLEOTIDE SEQUENCE [LARGE SCALE GENOMIC DNA]</scope>
    <source>
        <strain evidence="14 15">DSM 28057</strain>
    </source>
</reference>
<name>A0A2P8E601_9BACT</name>
<comment type="domain">
    <text evidence="12">The P-site tRNA interaction motif (PtIM domain) probably interacts with the P-site tRNA(fMet) as well as the 23S rRNA.</text>
</comment>
<evidence type="ECO:0000256" key="4">
    <source>
        <dbReference type="ARBA" id="ARBA00022730"/>
    </source>
</evidence>
<evidence type="ECO:0000256" key="11">
    <source>
        <dbReference type="ARBA" id="ARBA00022917"/>
    </source>
</evidence>
<dbReference type="FunFam" id="3.40.50.300:FF:000011">
    <property type="entry name" value="Putative ABC transporter ATP-binding component"/>
    <property type="match status" value="1"/>
</dbReference>
<dbReference type="PANTHER" id="PTHR43858">
    <property type="entry name" value="ENERGY-DEPENDENT TRANSLATIONAL THROTTLE PROTEIN ETTA"/>
    <property type="match status" value="1"/>
</dbReference>
<comment type="subunit">
    <text evidence="12">Monomer. Probably contacts ribosomal proteins L1, L5, L33 and S7, the 16S and 23S rRNA and the P-site containing tRNA(fMet).</text>
</comment>
<dbReference type="SMART" id="SM00382">
    <property type="entry name" value="AAA"/>
    <property type="match status" value="2"/>
</dbReference>
<feature type="domain" description="ABC transporter" evidence="13">
    <location>
        <begin position="322"/>
        <end position="539"/>
    </location>
</feature>
<keyword evidence="6 12" id="KW-0547">Nucleotide-binding</keyword>
<evidence type="ECO:0000256" key="8">
    <source>
        <dbReference type="ARBA" id="ARBA00022840"/>
    </source>
</evidence>
<dbReference type="GO" id="GO:0006412">
    <property type="term" value="P:translation"/>
    <property type="evidence" value="ECO:0007669"/>
    <property type="project" value="UniProtKB-KW"/>
</dbReference>
<dbReference type="InterPro" id="IPR032781">
    <property type="entry name" value="ABC_tran_Xtn"/>
</dbReference>
<evidence type="ECO:0000313" key="14">
    <source>
        <dbReference type="EMBL" id="PSL04892.1"/>
    </source>
</evidence>
<dbReference type="Gene3D" id="3.40.50.300">
    <property type="entry name" value="P-loop containing nucleotide triphosphate hydrolases"/>
    <property type="match status" value="2"/>
</dbReference>
<dbReference type="EC" id="3.6.1.-" evidence="12"/>
<dbReference type="InterPro" id="IPR017871">
    <property type="entry name" value="ABC_transporter-like_CS"/>
</dbReference>
<comment type="catalytic activity">
    <reaction evidence="12">
        <text>ATP + H2O = ADP + phosphate + H(+)</text>
        <dbReference type="Rhea" id="RHEA:13065"/>
        <dbReference type="ChEBI" id="CHEBI:15377"/>
        <dbReference type="ChEBI" id="CHEBI:15378"/>
        <dbReference type="ChEBI" id="CHEBI:30616"/>
        <dbReference type="ChEBI" id="CHEBI:43474"/>
        <dbReference type="ChEBI" id="CHEBI:456216"/>
    </reaction>
</comment>
<dbReference type="NCBIfam" id="TIGR03719">
    <property type="entry name" value="ABC_ABC_ChvD"/>
    <property type="match status" value="1"/>
</dbReference>
<evidence type="ECO:0000256" key="6">
    <source>
        <dbReference type="ARBA" id="ARBA00022741"/>
    </source>
</evidence>
<keyword evidence="10 12" id="KW-0694">RNA-binding</keyword>
<feature type="region of interest" description="PtIM" evidence="12">
    <location>
        <begin position="240"/>
        <end position="320"/>
    </location>
</feature>
<sequence length="550" mass="61680">MAGVSKIYPPQKKVLKDIYLSFFYGAKIGVLGLNGSGKSSLLRIIAGVDKDFIGEVVWSPGYTVGMLEQEPQLDPSKTVKEIVEEAVAGTVALLKEFEEINEKFMDPAIMEDPDAMDKLIQKQGEVQEKLDAANAWELDTMLERAMDALRLPPSEAIVGNLSGGEKRRVALCRLLLQEPDVLLLDEPTNHLDAESVLWLEQHLQQYKGTVIAVTHDRYFLDNVAGWILELDRGEGIPWKGNYSSWLEQKQDRLKQEEKTESKRQKTLERELEWIRMAPKARQAKGKARLSAYDKLVSEESKEKEAKLELYIPPGPRLGAKVIEVNGVSKAYGDKLLFENLSFSLPQGGIVGIIGPNGAGKSTLFKLITGQEKPDAGHFEIGETVKLAYVDQEHDHLDPNKTVYQAISEGNELIKLGNKEVNARAYVSKFNFAGSDQEKKLGVLSGGERNRVHLAITLKEGGNLLLLDEPTNDLDVNTLRALEEALENFGGCAVIISHDRWFLDRICTHILAFEGDSQVYWFEGNFSDYEENKKKRLGDVTPKRIKYKKLR</sequence>
<evidence type="ECO:0000256" key="10">
    <source>
        <dbReference type="ARBA" id="ARBA00022884"/>
    </source>
</evidence>
<dbReference type="Pfam" id="PF00005">
    <property type="entry name" value="ABC_tran"/>
    <property type="match status" value="2"/>
</dbReference>
<keyword evidence="2 12" id="KW-0963">Cytoplasm</keyword>
<dbReference type="PROSITE" id="PS00211">
    <property type="entry name" value="ABC_TRANSPORTER_1"/>
    <property type="match status" value="1"/>
</dbReference>
<comment type="similarity">
    <text evidence="1 12">Belongs to the ABC transporter superfamily. ABCF family. Translational throttle EttA subfamily.</text>
</comment>
<accession>A0A2P8E601</accession>
<dbReference type="InterPro" id="IPR022374">
    <property type="entry name" value="EttA"/>
</dbReference>
<comment type="subcellular location">
    <subcellularLocation>
        <location evidence="12">Cytoplasm</location>
    </subcellularLocation>
    <text evidence="12">Associates with ribosomes and polysomes.</text>
</comment>
<proteinExistence type="inferred from homology"/>
<feature type="domain" description="ABC transporter" evidence="13">
    <location>
        <begin position="2"/>
        <end position="257"/>
    </location>
</feature>
<dbReference type="PROSITE" id="PS50893">
    <property type="entry name" value="ABC_TRANSPORTER_2"/>
    <property type="match status" value="2"/>
</dbReference>
<dbReference type="EMBL" id="PYGF01000004">
    <property type="protein sequence ID" value="PSL04892.1"/>
    <property type="molecule type" value="Genomic_DNA"/>
</dbReference>
<dbReference type="GO" id="GO:0016887">
    <property type="term" value="F:ATP hydrolysis activity"/>
    <property type="evidence" value="ECO:0007669"/>
    <property type="project" value="UniProtKB-UniRule"/>
</dbReference>
<evidence type="ECO:0000256" key="3">
    <source>
        <dbReference type="ARBA" id="ARBA00022555"/>
    </source>
</evidence>
<comment type="function">
    <text evidence="12">A translation factor that gates the progression of the 70S ribosomal initiation complex (IC, containing tRNA(fMet) in the P-site) into the translation elongation cycle by using a mechanism sensitive to the ATP/ADP ratio. Binds to the 70S ribosome E-site where it modulates the state of the translating ribosome during subunit translocation. ATP hydrolysis probably frees it from the ribosome, which can enter the elongation phase.</text>
</comment>
<evidence type="ECO:0000256" key="12">
    <source>
        <dbReference type="HAMAP-Rule" id="MF_00847"/>
    </source>
</evidence>
<dbReference type="GO" id="GO:0019843">
    <property type="term" value="F:rRNA binding"/>
    <property type="evidence" value="ECO:0007669"/>
    <property type="project" value="UniProtKB-UniRule"/>
</dbReference>
<keyword evidence="7 12" id="KW-0378">Hydrolase</keyword>
<evidence type="ECO:0000313" key="15">
    <source>
        <dbReference type="Proteomes" id="UP000240708"/>
    </source>
</evidence>
<dbReference type="InterPro" id="IPR003593">
    <property type="entry name" value="AAA+_ATPase"/>
</dbReference>
<keyword evidence="11 12" id="KW-0648">Protein biosynthesis</keyword>
<dbReference type="FunFam" id="3.40.50.300:FF:000183">
    <property type="entry name" value="ABC transporter ATP-binding protein yjjK"/>
    <property type="match status" value="1"/>
</dbReference>
<dbReference type="GO" id="GO:0043022">
    <property type="term" value="F:ribosome binding"/>
    <property type="evidence" value="ECO:0007669"/>
    <property type="project" value="UniProtKB-UniRule"/>
</dbReference>
<gene>
    <name evidence="12" type="primary">ettA</name>
    <name evidence="14" type="ORF">CLV48_10466</name>
</gene>
<dbReference type="Proteomes" id="UP000240708">
    <property type="component" value="Unassembled WGS sequence"/>
</dbReference>
<dbReference type="GO" id="GO:0045900">
    <property type="term" value="P:negative regulation of translational elongation"/>
    <property type="evidence" value="ECO:0007669"/>
    <property type="project" value="UniProtKB-UniRule"/>
</dbReference>
<evidence type="ECO:0000256" key="7">
    <source>
        <dbReference type="ARBA" id="ARBA00022801"/>
    </source>
</evidence>
<evidence type="ECO:0000256" key="5">
    <source>
        <dbReference type="ARBA" id="ARBA00022737"/>
    </source>
</evidence>
<comment type="domain">
    <text evidence="12">The arm domain is inserted in the first ABC transporter domain. Probably contacts ribosomal protein L1.</text>
</comment>
<dbReference type="NCBIfam" id="NF008775">
    <property type="entry name" value="PRK11819.1"/>
    <property type="match status" value="1"/>
</dbReference>
<feature type="binding site" evidence="12">
    <location>
        <begin position="354"/>
        <end position="361"/>
    </location>
    <ligand>
        <name>ATP</name>
        <dbReference type="ChEBI" id="CHEBI:30616"/>
        <label>2</label>
    </ligand>
</feature>
<dbReference type="InterPro" id="IPR027417">
    <property type="entry name" value="P-loop_NTPase"/>
</dbReference>
<comment type="caution">
    <text evidence="14">The sequence shown here is derived from an EMBL/GenBank/DDBJ whole genome shotgun (WGS) entry which is preliminary data.</text>
</comment>
<protein>
    <recommendedName>
        <fullName evidence="12">Energy-dependent translational throttle protein EttA</fullName>
        <ecNumber evidence="12">3.6.1.-</ecNumber>
    </recommendedName>
    <alternativeName>
        <fullName evidence="12">Translational regulatory factor EttA</fullName>
    </alternativeName>
</protein>
<keyword evidence="4 12" id="KW-0699">rRNA-binding</keyword>
<keyword evidence="8 12" id="KW-0067">ATP-binding</keyword>
<dbReference type="CDD" id="cd03221">
    <property type="entry name" value="ABCF_EF-3"/>
    <property type="match status" value="2"/>
</dbReference>
<dbReference type="AlphaFoldDB" id="A0A2P8E601"/>
<evidence type="ECO:0000256" key="2">
    <source>
        <dbReference type="ARBA" id="ARBA00022490"/>
    </source>
</evidence>
<dbReference type="InterPro" id="IPR003439">
    <property type="entry name" value="ABC_transporter-like_ATP-bd"/>
</dbReference>
<dbReference type="GO" id="GO:0005737">
    <property type="term" value="C:cytoplasm"/>
    <property type="evidence" value="ECO:0007669"/>
    <property type="project" value="UniProtKB-SubCell"/>
</dbReference>
<evidence type="ECO:0000256" key="1">
    <source>
        <dbReference type="ARBA" id="ARBA00005868"/>
    </source>
</evidence>
<dbReference type="Pfam" id="PF12848">
    <property type="entry name" value="ABC_tran_Xtn"/>
    <property type="match status" value="1"/>
</dbReference>